<proteinExistence type="predicted"/>
<evidence type="ECO:0000313" key="4">
    <source>
        <dbReference type="EMBL" id="KAL0948756.1"/>
    </source>
</evidence>
<evidence type="ECO:0000259" key="3">
    <source>
        <dbReference type="PROSITE" id="PS51164"/>
    </source>
</evidence>
<dbReference type="InterPro" id="IPR035971">
    <property type="entry name" value="CBD_sf"/>
</dbReference>
<comment type="caution">
    <text evidence="4">The sequence shown here is derived from an EMBL/GenBank/DDBJ whole genome shotgun (WGS) entry which is preliminary data.</text>
</comment>
<reference evidence="5" key="1">
    <citation type="submission" date="2024-06" db="EMBL/GenBank/DDBJ databases">
        <title>Multi-omics analyses provide insights into the biosynthesis of the anticancer antibiotic pleurotin in Hohenbuehelia grisea.</title>
        <authorList>
            <person name="Weaver J.A."/>
            <person name="Alberti F."/>
        </authorList>
    </citation>
    <scope>NUCLEOTIDE SEQUENCE [LARGE SCALE GENOMIC DNA]</scope>
    <source>
        <strain evidence="5">T-177</strain>
    </source>
</reference>
<evidence type="ECO:0000256" key="2">
    <source>
        <dbReference type="SAM" id="MobiDB-lite"/>
    </source>
</evidence>
<dbReference type="Proteomes" id="UP001556367">
    <property type="component" value="Unassembled WGS sequence"/>
</dbReference>
<name>A0ABR3IZL8_9AGAR</name>
<sequence length="200" mass="20954">MGHLMIPSRLVAFVTMIRTNLIVACLFLALGGSVVNALSPYKPLTTTTTTRPPPPSTTTKASSTSDAGTTTCYTPDWPTVPVTQSPTITNSGTLNPTGQCWTTYITLSASPTPTPSPPAGTVRFWGTCGGIGNGFPGGVVCQSGSVCIHHNDYDATCIPGPYLPIPATSVPSPVPSGLTYIPAVRVHFISAHWRFQILIP</sequence>
<gene>
    <name evidence="4" type="ORF">HGRIS_008887</name>
</gene>
<evidence type="ECO:0000313" key="5">
    <source>
        <dbReference type="Proteomes" id="UP001556367"/>
    </source>
</evidence>
<organism evidence="4 5">
    <name type="scientific">Hohenbuehelia grisea</name>
    <dbReference type="NCBI Taxonomy" id="104357"/>
    <lineage>
        <taxon>Eukaryota</taxon>
        <taxon>Fungi</taxon>
        <taxon>Dikarya</taxon>
        <taxon>Basidiomycota</taxon>
        <taxon>Agaricomycotina</taxon>
        <taxon>Agaricomycetes</taxon>
        <taxon>Agaricomycetidae</taxon>
        <taxon>Agaricales</taxon>
        <taxon>Pleurotineae</taxon>
        <taxon>Pleurotaceae</taxon>
        <taxon>Hohenbuehelia</taxon>
    </lineage>
</organism>
<dbReference type="PROSITE" id="PS51164">
    <property type="entry name" value="CBM1_2"/>
    <property type="match status" value="1"/>
</dbReference>
<protein>
    <recommendedName>
        <fullName evidence="3">CBM1 domain-containing protein</fullName>
    </recommendedName>
</protein>
<dbReference type="SMART" id="SM00236">
    <property type="entry name" value="fCBD"/>
    <property type="match status" value="1"/>
</dbReference>
<keyword evidence="5" id="KW-1185">Reference proteome</keyword>
<dbReference type="EMBL" id="JASNQZ010000012">
    <property type="protein sequence ID" value="KAL0948756.1"/>
    <property type="molecule type" value="Genomic_DNA"/>
</dbReference>
<dbReference type="InterPro" id="IPR000254">
    <property type="entry name" value="CBD"/>
</dbReference>
<accession>A0ABR3IZL8</accession>
<feature type="compositionally biased region" description="Low complexity" evidence="2">
    <location>
        <begin position="57"/>
        <end position="69"/>
    </location>
</feature>
<dbReference type="SUPFAM" id="SSF57180">
    <property type="entry name" value="Cellulose-binding domain"/>
    <property type="match status" value="1"/>
</dbReference>
<dbReference type="Pfam" id="PF00734">
    <property type="entry name" value="CBM_1"/>
    <property type="match status" value="1"/>
</dbReference>
<feature type="domain" description="CBM1" evidence="3">
    <location>
        <begin position="120"/>
        <end position="158"/>
    </location>
</feature>
<feature type="region of interest" description="Disordered" evidence="2">
    <location>
        <begin position="44"/>
        <end position="69"/>
    </location>
</feature>
<keyword evidence="1" id="KW-0732">Signal</keyword>
<evidence type="ECO:0000256" key="1">
    <source>
        <dbReference type="ARBA" id="ARBA00022729"/>
    </source>
</evidence>